<dbReference type="PROSITE" id="PS51294">
    <property type="entry name" value="HTH_MYB"/>
    <property type="match status" value="2"/>
</dbReference>
<dbReference type="Gene3D" id="1.10.10.60">
    <property type="entry name" value="Homeodomain-like"/>
    <property type="match status" value="2"/>
</dbReference>
<evidence type="ECO:0000313" key="5">
    <source>
        <dbReference type="Proteomes" id="UP001140206"/>
    </source>
</evidence>
<evidence type="ECO:0000259" key="3">
    <source>
        <dbReference type="PROSITE" id="PS51294"/>
    </source>
</evidence>
<gene>
    <name evidence="4" type="ORF">LUZ62_080936</name>
</gene>
<dbReference type="Pfam" id="PF00249">
    <property type="entry name" value="Myb_DNA-binding"/>
    <property type="match status" value="2"/>
</dbReference>
<sequence length="365" mass="40413">MEGFKKGPWSKEEDAILLDWVAVNGPHNWSCIQSKGRLMRTGKSCRLRWVNKLRPGLKKGRKFSPAEEEMVVKLQGEIGNKWAHIAQFFPGRTDNDVKNFWSTRKKRLARNKRDPLSFKSGNETGMHGPELVVHPDLVHIYENPKDDQHQDKTFTFNHIMSPPYMNKFFDATSATPALTVPTSNLPQTKSPSTPFDNVMPHQQCLNGASGTLPISYLPNIIETEPSSAPFRCVVPHQQCLNATSATPILALPASNPPNTKSGPTAAPSINVMPYQHSVNGTSAIPAIVPTADVPSIKSAPSSEPFNNLMPPIESPSWDRLFETELIFLEPKCCFLGCCRVCRAPPAFDDLTDDVLDSFDGPESSH</sequence>
<dbReference type="InterPro" id="IPR017930">
    <property type="entry name" value="Myb_dom"/>
</dbReference>
<dbReference type="InterPro" id="IPR009057">
    <property type="entry name" value="Homeodomain-like_sf"/>
</dbReference>
<dbReference type="InterPro" id="IPR053106">
    <property type="entry name" value="Plant_Male-Germline_Reg_TFs"/>
</dbReference>
<feature type="domain" description="Myb-like" evidence="2">
    <location>
        <begin position="62"/>
        <end position="105"/>
    </location>
</feature>
<dbReference type="SMART" id="SM00717">
    <property type="entry name" value="SANT"/>
    <property type="match status" value="2"/>
</dbReference>
<dbReference type="GO" id="GO:0003677">
    <property type="term" value="F:DNA binding"/>
    <property type="evidence" value="ECO:0007669"/>
    <property type="project" value="UniProtKB-KW"/>
</dbReference>
<comment type="caution">
    <text evidence="4">The sequence shown here is derived from an EMBL/GenBank/DDBJ whole genome shotgun (WGS) entry which is preliminary data.</text>
</comment>
<dbReference type="EMBL" id="JAMFTS010000005">
    <property type="protein sequence ID" value="KAJ4746531.1"/>
    <property type="molecule type" value="Genomic_DNA"/>
</dbReference>
<dbReference type="PANTHER" id="PTHR47996:SF3">
    <property type="entry name" value="TRANSCRIPTION FACTOR DUO1"/>
    <property type="match status" value="1"/>
</dbReference>
<keyword evidence="1" id="KW-0238">DNA-binding</keyword>
<feature type="domain" description="HTH myb-type" evidence="3">
    <location>
        <begin position="1"/>
        <end position="57"/>
    </location>
</feature>
<feature type="domain" description="Myb-like" evidence="2">
    <location>
        <begin position="1"/>
        <end position="53"/>
    </location>
</feature>
<keyword evidence="5" id="KW-1185">Reference proteome</keyword>
<dbReference type="PANTHER" id="PTHR47996">
    <property type="entry name" value="TRANSCRIPTION FACTOR DUO1"/>
    <property type="match status" value="1"/>
</dbReference>
<evidence type="ECO:0000259" key="2">
    <source>
        <dbReference type="PROSITE" id="PS50090"/>
    </source>
</evidence>
<accession>A0AAV8BVE7</accession>
<evidence type="ECO:0000313" key="4">
    <source>
        <dbReference type="EMBL" id="KAJ4746531.1"/>
    </source>
</evidence>
<proteinExistence type="predicted"/>
<name>A0AAV8BVE7_9POAL</name>
<dbReference type="PROSITE" id="PS50090">
    <property type="entry name" value="MYB_LIKE"/>
    <property type="match status" value="2"/>
</dbReference>
<protein>
    <submittedName>
        <fullName evidence="4">Myb family transcription factor family protein</fullName>
    </submittedName>
</protein>
<organism evidence="4 5">
    <name type="scientific">Rhynchospora pubera</name>
    <dbReference type="NCBI Taxonomy" id="906938"/>
    <lineage>
        <taxon>Eukaryota</taxon>
        <taxon>Viridiplantae</taxon>
        <taxon>Streptophyta</taxon>
        <taxon>Embryophyta</taxon>
        <taxon>Tracheophyta</taxon>
        <taxon>Spermatophyta</taxon>
        <taxon>Magnoliopsida</taxon>
        <taxon>Liliopsida</taxon>
        <taxon>Poales</taxon>
        <taxon>Cyperaceae</taxon>
        <taxon>Cyperoideae</taxon>
        <taxon>Rhynchosporeae</taxon>
        <taxon>Rhynchospora</taxon>
    </lineage>
</organism>
<dbReference type="CDD" id="cd00167">
    <property type="entry name" value="SANT"/>
    <property type="match status" value="2"/>
</dbReference>
<dbReference type="Proteomes" id="UP001140206">
    <property type="component" value="Chromosome 5"/>
</dbReference>
<dbReference type="AlphaFoldDB" id="A0AAV8BVE7"/>
<feature type="domain" description="HTH myb-type" evidence="3">
    <location>
        <begin position="58"/>
        <end position="109"/>
    </location>
</feature>
<dbReference type="SUPFAM" id="SSF46689">
    <property type="entry name" value="Homeodomain-like"/>
    <property type="match status" value="1"/>
</dbReference>
<evidence type="ECO:0000256" key="1">
    <source>
        <dbReference type="ARBA" id="ARBA00023125"/>
    </source>
</evidence>
<dbReference type="InterPro" id="IPR001005">
    <property type="entry name" value="SANT/Myb"/>
</dbReference>
<reference evidence="4" key="1">
    <citation type="submission" date="2022-08" db="EMBL/GenBank/DDBJ databases">
        <authorList>
            <person name="Marques A."/>
        </authorList>
    </citation>
    <scope>NUCLEOTIDE SEQUENCE</scope>
    <source>
        <strain evidence="4">RhyPub2mFocal</strain>
        <tissue evidence="4">Leaves</tissue>
    </source>
</reference>